<keyword evidence="8" id="KW-1185">Reference proteome</keyword>
<feature type="domain" description="Luciferase-like" evidence="6">
    <location>
        <begin position="7"/>
        <end position="204"/>
    </location>
</feature>
<evidence type="ECO:0000256" key="4">
    <source>
        <dbReference type="ARBA" id="ARBA00023033"/>
    </source>
</evidence>
<evidence type="ECO:0000256" key="3">
    <source>
        <dbReference type="ARBA" id="ARBA00023002"/>
    </source>
</evidence>
<dbReference type="OrthoDB" id="5175259at2"/>
<gene>
    <name evidence="7" type="ORF">CAE01nite_15510</name>
</gene>
<reference evidence="7 8" key="1">
    <citation type="submission" date="2019-07" db="EMBL/GenBank/DDBJ databases">
        <title>Whole genome shotgun sequence of Cellulomonas aerilata NBRC 106308.</title>
        <authorList>
            <person name="Hosoyama A."/>
            <person name="Uohara A."/>
            <person name="Ohji S."/>
            <person name="Ichikawa N."/>
        </authorList>
    </citation>
    <scope>NUCLEOTIDE SEQUENCE [LARGE SCALE GENOMIC DNA]</scope>
    <source>
        <strain evidence="7 8">NBRC 106308</strain>
    </source>
</reference>
<dbReference type="GO" id="GO:0046306">
    <property type="term" value="P:alkanesulfonate catabolic process"/>
    <property type="evidence" value="ECO:0007669"/>
    <property type="project" value="TreeGrafter"/>
</dbReference>
<dbReference type="EMBL" id="BJYY01000012">
    <property type="protein sequence ID" value="GEO33826.1"/>
    <property type="molecule type" value="Genomic_DNA"/>
</dbReference>
<keyword evidence="2" id="KW-0288">FMN</keyword>
<dbReference type="InterPro" id="IPR050172">
    <property type="entry name" value="SsuD_RutA_monooxygenase"/>
</dbReference>
<keyword evidence="4" id="KW-0503">Monooxygenase</keyword>
<dbReference type="AlphaFoldDB" id="A0A512DBH9"/>
<dbReference type="Gene3D" id="3.20.20.30">
    <property type="entry name" value="Luciferase-like domain"/>
    <property type="match status" value="1"/>
</dbReference>
<dbReference type="PANTHER" id="PTHR42847">
    <property type="entry name" value="ALKANESULFONATE MONOOXYGENASE"/>
    <property type="match status" value="1"/>
</dbReference>
<evidence type="ECO:0000313" key="8">
    <source>
        <dbReference type="Proteomes" id="UP000321181"/>
    </source>
</evidence>
<dbReference type="InterPro" id="IPR011251">
    <property type="entry name" value="Luciferase-like_dom"/>
</dbReference>
<name>A0A512DBH9_9CELL</name>
<dbReference type="Proteomes" id="UP000321181">
    <property type="component" value="Unassembled WGS sequence"/>
</dbReference>
<dbReference type="RefSeq" id="WP_146902397.1">
    <property type="nucleotide sequence ID" value="NZ_BAAARM010000002.1"/>
</dbReference>
<evidence type="ECO:0000256" key="2">
    <source>
        <dbReference type="ARBA" id="ARBA00022643"/>
    </source>
</evidence>
<dbReference type="SUPFAM" id="SSF51679">
    <property type="entry name" value="Bacterial luciferase-like"/>
    <property type="match status" value="1"/>
</dbReference>
<keyword evidence="1" id="KW-0285">Flavoprotein</keyword>
<evidence type="ECO:0000313" key="7">
    <source>
        <dbReference type="EMBL" id="GEO33826.1"/>
    </source>
</evidence>
<dbReference type="PANTHER" id="PTHR42847:SF4">
    <property type="entry name" value="ALKANESULFONATE MONOOXYGENASE-RELATED"/>
    <property type="match status" value="1"/>
</dbReference>
<protein>
    <recommendedName>
        <fullName evidence="6">Luciferase-like domain-containing protein</fullName>
    </recommendedName>
</protein>
<dbReference type="InterPro" id="IPR036661">
    <property type="entry name" value="Luciferase-like_sf"/>
</dbReference>
<evidence type="ECO:0000259" key="6">
    <source>
        <dbReference type="Pfam" id="PF00296"/>
    </source>
</evidence>
<keyword evidence="3" id="KW-0560">Oxidoreductase</keyword>
<dbReference type="Pfam" id="PF00296">
    <property type="entry name" value="Bac_luciferase"/>
    <property type="match status" value="1"/>
</dbReference>
<accession>A0A512DBH9</accession>
<sequence length="289" mass="31558">MRFGLVGTYGSVAQTVRLAQEAEAHGWDGFFTWDGISVGPLDTWDPWTLLGALAVSTQRIRLGAMVFPLARRRPWKVARESLTVDHLSGGRLVLPVGLGAVDDGGFARVSGEATTARQRAERLDDALAILERAWSGEVFSYAGHHHTVTDLQFLPRPVQRPRVPVWPVAAWPSERSMGRAARWDGVLPQSRTSRGALTPDDIRALVAWVTDRRRDLAAEEPERHLGPFDVVVEGVLPSGTSAAADHVAALADAGATWWVESRWDPSRDTPQELLRVARQGPPRLGPAPG</sequence>
<proteinExistence type="predicted"/>
<dbReference type="GO" id="GO:0008726">
    <property type="term" value="F:alkanesulfonate monooxygenase activity"/>
    <property type="evidence" value="ECO:0007669"/>
    <property type="project" value="TreeGrafter"/>
</dbReference>
<evidence type="ECO:0000256" key="1">
    <source>
        <dbReference type="ARBA" id="ARBA00022630"/>
    </source>
</evidence>
<evidence type="ECO:0000256" key="5">
    <source>
        <dbReference type="SAM" id="MobiDB-lite"/>
    </source>
</evidence>
<organism evidence="7 8">
    <name type="scientific">Cellulomonas aerilata</name>
    <dbReference type="NCBI Taxonomy" id="515326"/>
    <lineage>
        <taxon>Bacteria</taxon>
        <taxon>Bacillati</taxon>
        <taxon>Actinomycetota</taxon>
        <taxon>Actinomycetes</taxon>
        <taxon>Micrococcales</taxon>
        <taxon>Cellulomonadaceae</taxon>
        <taxon>Cellulomonas</taxon>
    </lineage>
</organism>
<comment type="caution">
    <text evidence="7">The sequence shown here is derived from an EMBL/GenBank/DDBJ whole genome shotgun (WGS) entry which is preliminary data.</text>
</comment>
<feature type="region of interest" description="Disordered" evidence="5">
    <location>
        <begin position="267"/>
        <end position="289"/>
    </location>
</feature>